<keyword evidence="8" id="KW-1133">Transmembrane helix</keyword>
<dbReference type="SUPFAM" id="SSF57535">
    <property type="entry name" value="Complement control module/SCR domain"/>
    <property type="match status" value="1"/>
</dbReference>
<dbReference type="GO" id="GO:0006954">
    <property type="term" value="P:inflammatory response"/>
    <property type="evidence" value="ECO:0007669"/>
    <property type="project" value="TreeGrafter"/>
</dbReference>
<dbReference type="Proteomes" id="UP000053745">
    <property type="component" value="Unassembled WGS sequence"/>
</dbReference>
<keyword evidence="6" id="KW-0677">Repeat</keyword>
<evidence type="ECO:0000256" key="11">
    <source>
        <dbReference type="ARBA" id="ARBA00023170"/>
    </source>
</evidence>
<organism evidence="16 17">
    <name type="scientific">Cathartes aura</name>
    <name type="common">Turkey vulture</name>
    <name type="synonym">Vultur aura</name>
    <dbReference type="NCBI Taxonomy" id="43455"/>
    <lineage>
        <taxon>Eukaryota</taxon>
        <taxon>Metazoa</taxon>
        <taxon>Chordata</taxon>
        <taxon>Craniata</taxon>
        <taxon>Vertebrata</taxon>
        <taxon>Euteleostomi</taxon>
        <taxon>Archelosauria</taxon>
        <taxon>Archosauria</taxon>
        <taxon>Dinosauria</taxon>
        <taxon>Saurischia</taxon>
        <taxon>Theropoda</taxon>
        <taxon>Coelurosauria</taxon>
        <taxon>Aves</taxon>
        <taxon>Neognathae</taxon>
        <taxon>Neoaves</taxon>
        <taxon>Telluraves</taxon>
        <taxon>Accipitrimorphae</taxon>
        <taxon>Accipitriformes</taxon>
        <taxon>Cathartidae</taxon>
        <taxon>Cathartes</taxon>
    </lineage>
</organism>
<dbReference type="PANTHER" id="PTHR10573:SF0">
    <property type="entry name" value="INTERLEUKIN-2 RECEPTOR SUBUNIT ALPHA"/>
    <property type="match status" value="1"/>
</dbReference>
<keyword evidence="14" id="KW-0768">Sushi</keyword>
<protein>
    <recommendedName>
        <fullName evidence="3">Interleukin-2 receptor subunit alpha</fullName>
    </recommendedName>
</protein>
<dbReference type="GO" id="GO:0016020">
    <property type="term" value="C:membrane"/>
    <property type="evidence" value="ECO:0007669"/>
    <property type="project" value="UniProtKB-SubCell"/>
</dbReference>
<sequence length="71" mass="8149">FCGLPRTIPHASLSLNRRYYVGQVLHFKCQSGYDKRSPTSGTRMCTKVSGKIIWTPLDMRCTNDSDEWLPQ</sequence>
<dbReference type="GO" id="GO:0002376">
    <property type="term" value="P:immune system process"/>
    <property type="evidence" value="ECO:0007669"/>
    <property type="project" value="UniProtKB-KW"/>
</dbReference>
<feature type="disulfide bond" evidence="14">
    <location>
        <begin position="2"/>
        <end position="45"/>
    </location>
</feature>
<evidence type="ECO:0000256" key="14">
    <source>
        <dbReference type="PROSITE-ProRule" id="PRU00302"/>
    </source>
</evidence>
<keyword evidence="17" id="KW-1185">Reference proteome</keyword>
<dbReference type="SMART" id="SM00032">
    <property type="entry name" value="CCP"/>
    <property type="match status" value="1"/>
</dbReference>
<accession>A0A091L8Z2</accession>
<evidence type="ECO:0000256" key="7">
    <source>
        <dbReference type="ARBA" id="ARBA00022859"/>
    </source>
</evidence>
<evidence type="ECO:0000256" key="2">
    <source>
        <dbReference type="ARBA" id="ARBA00004479"/>
    </source>
</evidence>
<feature type="non-terminal residue" evidence="16">
    <location>
        <position position="1"/>
    </location>
</feature>
<feature type="non-terminal residue" evidence="16">
    <location>
        <position position="71"/>
    </location>
</feature>
<dbReference type="GO" id="GO:0019976">
    <property type="term" value="F:interleukin-2 binding"/>
    <property type="evidence" value="ECO:0007669"/>
    <property type="project" value="InterPro"/>
</dbReference>
<dbReference type="PANTHER" id="PTHR10573">
    <property type="entry name" value="INTERLEUKIN-2 RECEPTOR ALPHA CHAIN"/>
    <property type="match status" value="1"/>
</dbReference>
<dbReference type="OrthoDB" id="9944172at2759"/>
<dbReference type="CDD" id="cd00033">
    <property type="entry name" value="CCP"/>
    <property type="match status" value="1"/>
</dbReference>
<evidence type="ECO:0000256" key="12">
    <source>
        <dbReference type="ARBA" id="ARBA00023180"/>
    </source>
</evidence>
<gene>
    <name evidence="16" type="ORF">N323_04031</name>
</gene>
<evidence type="ECO:0000256" key="1">
    <source>
        <dbReference type="ARBA" id="ARBA00002381"/>
    </source>
</evidence>
<comment type="subcellular location">
    <subcellularLocation>
        <location evidence="2">Membrane</location>
        <topology evidence="2">Single-pass type I membrane protein</topology>
    </subcellularLocation>
</comment>
<keyword evidence="5" id="KW-0732">Signal</keyword>
<comment type="subunit">
    <text evidence="13">Non-covalent dimer of an alpha and a beta subunit. IL2R exists in 3 different forms: a high affinity dimer, an intermediate affinity monomer (beta subunit), and a low affinity monomer (alpha subunit). The high and intermediate affinity forms also associate with a gamma subunit.</text>
</comment>
<evidence type="ECO:0000256" key="10">
    <source>
        <dbReference type="ARBA" id="ARBA00023157"/>
    </source>
</evidence>
<proteinExistence type="predicted"/>
<evidence type="ECO:0000313" key="17">
    <source>
        <dbReference type="Proteomes" id="UP000053745"/>
    </source>
</evidence>
<evidence type="ECO:0000256" key="6">
    <source>
        <dbReference type="ARBA" id="ARBA00022737"/>
    </source>
</evidence>
<evidence type="ECO:0000256" key="4">
    <source>
        <dbReference type="ARBA" id="ARBA00022692"/>
    </source>
</evidence>
<comment type="caution">
    <text evidence="14">Lacks conserved residue(s) required for the propagation of feature annotation.</text>
</comment>
<reference evidence="16 17" key="1">
    <citation type="submission" date="2014-04" db="EMBL/GenBank/DDBJ databases">
        <title>Genome evolution of avian class.</title>
        <authorList>
            <person name="Zhang G."/>
            <person name="Li C."/>
        </authorList>
    </citation>
    <scope>NUCLEOTIDE SEQUENCE [LARGE SCALE GENOMIC DNA]</scope>
    <source>
        <strain evidence="16">BGI_N323</strain>
    </source>
</reference>
<comment type="function">
    <text evidence="1">Receptor for interleukin-2. The receptor is involved in the regulation of immune tolerance by controlling regulatory T cells (TREGs) activity. TREGs suppress the activation and expansion of autoreactive T-cells.</text>
</comment>
<feature type="domain" description="Sushi" evidence="15">
    <location>
        <begin position="1"/>
        <end position="63"/>
    </location>
</feature>
<evidence type="ECO:0000313" key="16">
    <source>
        <dbReference type="EMBL" id="KFP52317.1"/>
    </source>
</evidence>
<evidence type="ECO:0000256" key="5">
    <source>
        <dbReference type="ARBA" id="ARBA00022729"/>
    </source>
</evidence>
<keyword evidence="9" id="KW-0472">Membrane</keyword>
<dbReference type="Gene3D" id="2.10.70.10">
    <property type="entry name" value="Complement Module, domain 1"/>
    <property type="match status" value="1"/>
</dbReference>
<dbReference type="PROSITE" id="PS50923">
    <property type="entry name" value="SUSHI"/>
    <property type="match status" value="1"/>
</dbReference>
<name>A0A091L8Z2_CATAU</name>
<dbReference type="InterPro" id="IPR000436">
    <property type="entry name" value="Sushi_SCR_CCP_dom"/>
</dbReference>
<dbReference type="Pfam" id="PF00084">
    <property type="entry name" value="Sushi"/>
    <property type="match status" value="1"/>
</dbReference>
<dbReference type="AlphaFoldDB" id="A0A091L8Z2"/>
<keyword evidence="4" id="KW-0812">Transmembrane</keyword>
<keyword evidence="12" id="KW-0325">Glycoprotein</keyword>
<dbReference type="GO" id="GO:0004911">
    <property type="term" value="F:interleukin-2 receptor activity"/>
    <property type="evidence" value="ECO:0007669"/>
    <property type="project" value="InterPro"/>
</dbReference>
<evidence type="ECO:0000259" key="15">
    <source>
        <dbReference type="PROSITE" id="PS50923"/>
    </source>
</evidence>
<evidence type="ECO:0000256" key="9">
    <source>
        <dbReference type="ARBA" id="ARBA00023136"/>
    </source>
</evidence>
<evidence type="ECO:0000256" key="3">
    <source>
        <dbReference type="ARBA" id="ARBA00013445"/>
    </source>
</evidence>
<dbReference type="EMBL" id="KL306786">
    <property type="protein sequence ID" value="KFP52317.1"/>
    <property type="molecule type" value="Genomic_DNA"/>
</dbReference>
<keyword evidence="11" id="KW-0675">Receptor</keyword>
<dbReference type="InterPro" id="IPR015486">
    <property type="entry name" value="IL-2_rcpt_alpha"/>
</dbReference>
<evidence type="ECO:0000256" key="8">
    <source>
        <dbReference type="ARBA" id="ARBA00022989"/>
    </source>
</evidence>
<keyword evidence="7" id="KW-0391">Immunity</keyword>
<keyword evidence="10 14" id="KW-1015">Disulfide bond</keyword>
<evidence type="ECO:0000256" key="13">
    <source>
        <dbReference type="ARBA" id="ARBA00025938"/>
    </source>
</evidence>
<dbReference type="InterPro" id="IPR035976">
    <property type="entry name" value="Sushi/SCR/CCP_sf"/>
</dbReference>